<protein>
    <submittedName>
        <fullName evidence="2">Desulfatase</fullName>
    </submittedName>
</protein>
<dbReference type="InterPro" id="IPR002575">
    <property type="entry name" value="Aminoglycoside_PTrfase"/>
</dbReference>
<dbReference type="Proteomes" id="UP000189739">
    <property type="component" value="Unassembled WGS sequence"/>
</dbReference>
<dbReference type="Pfam" id="PF01636">
    <property type="entry name" value="APH"/>
    <property type="match status" value="1"/>
</dbReference>
<dbReference type="Gene3D" id="3.90.1200.10">
    <property type="match status" value="1"/>
</dbReference>
<dbReference type="SUPFAM" id="SSF56112">
    <property type="entry name" value="Protein kinase-like (PK-like)"/>
    <property type="match status" value="1"/>
</dbReference>
<reference evidence="2 3" key="1">
    <citation type="submission" date="2016-07" db="EMBL/GenBank/DDBJ databases">
        <title>Genomic analysis of zinc-resistant bacterium Mucilaginibacter pedocola TBZ30.</title>
        <authorList>
            <person name="Huang J."/>
            <person name="Tang J."/>
        </authorList>
    </citation>
    <scope>NUCLEOTIDE SEQUENCE [LARGE SCALE GENOMIC DNA]</scope>
    <source>
        <strain evidence="2 3">TBZ30</strain>
    </source>
</reference>
<keyword evidence="3" id="KW-1185">Reference proteome</keyword>
<dbReference type="PANTHER" id="PTHR21064">
    <property type="entry name" value="AMINOGLYCOSIDE PHOSPHOTRANSFERASE DOMAIN-CONTAINING PROTEIN-RELATED"/>
    <property type="match status" value="1"/>
</dbReference>
<proteinExistence type="predicted"/>
<dbReference type="InterPro" id="IPR050249">
    <property type="entry name" value="Pseudomonas-type_ThrB"/>
</dbReference>
<dbReference type="EMBL" id="MBTF01000012">
    <property type="protein sequence ID" value="OOQ59537.1"/>
    <property type="molecule type" value="Genomic_DNA"/>
</dbReference>
<dbReference type="PANTHER" id="PTHR21064:SF5">
    <property type="entry name" value="SLR1880 PROTEIN"/>
    <property type="match status" value="1"/>
</dbReference>
<sequence length="398" mass="45518">MHKEEMKYNFSDIIAQFSIGADAFELVPFGSGHINDTYRVKTPANGRDYLLQKINDYVFKDVDGLMNNMLYVTNHLKQKVAKAGGDPDKEVLTLIPCNNGLYYCRDAEGGYWRMTTFLHNTKSYDLVTTGNQAYQGGMAFGRFQYLLCDMSAAMLVDTIPNFLNIEFRLQQLADAIRHNAAGRLEKVKPEVDFLLSRADGMRDILQWGRAGILPLRITHNDTKFNNILLDEHDNIQCVIDLDTVMPGYVAYDFGDAIRSIISTAAEDEANLDAIQLNIPLFEEFTKGYLNQTISFLSEQELKSLIKGVLLLPYMQAVRFLTDYLNGDVYYKIHSPNHNLQRTLAQMQLLKMLELNKVKLTAIIEREWFGSYNNRVLSPDHELMPAFQKSTLNYQTQKI</sequence>
<evidence type="ECO:0000313" key="3">
    <source>
        <dbReference type="Proteomes" id="UP000189739"/>
    </source>
</evidence>
<evidence type="ECO:0000259" key="1">
    <source>
        <dbReference type="Pfam" id="PF01636"/>
    </source>
</evidence>
<organism evidence="2 3">
    <name type="scientific">Mucilaginibacter pedocola</name>
    <dbReference type="NCBI Taxonomy" id="1792845"/>
    <lineage>
        <taxon>Bacteria</taxon>
        <taxon>Pseudomonadati</taxon>
        <taxon>Bacteroidota</taxon>
        <taxon>Sphingobacteriia</taxon>
        <taxon>Sphingobacteriales</taxon>
        <taxon>Sphingobacteriaceae</taxon>
        <taxon>Mucilaginibacter</taxon>
    </lineage>
</organism>
<name>A0A1S9PF11_9SPHI</name>
<feature type="domain" description="Aminoglycoside phosphotransferase" evidence="1">
    <location>
        <begin position="26"/>
        <end position="272"/>
    </location>
</feature>
<comment type="caution">
    <text evidence="2">The sequence shown here is derived from an EMBL/GenBank/DDBJ whole genome shotgun (WGS) entry which is preliminary data.</text>
</comment>
<evidence type="ECO:0000313" key="2">
    <source>
        <dbReference type="EMBL" id="OOQ59537.1"/>
    </source>
</evidence>
<dbReference type="InterPro" id="IPR011009">
    <property type="entry name" value="Kinase-like_dom_sf"/>
</dbReference>
<accession>A0A1S9PF11</accession>
<dbReference type="RefSeq" id="WP_238381770.1">
    <property type="nucleotide sequence ID" value="NZ_MBTF01000012.1"/>
</dbReference>
<dbReference type="STRING" id="1792845.BC343_05030"/>
<gene>
    <name evidence="2" type="ORF">BC343_05030</name>
</gene>
<dbReference type="AlphaFoldDB" id="A0A1S9PF11"/>